<dbReference type="RefSeq" id="WP_135103276.1">
    <property type="nucleotide sequence ID" value="NZ_SPKT01000006.1"/>
</dbReference>
<dbReference type="EMBL" id="SPKT01000006">
    <property type="protein sequence ID" value="TFH99975.1"/>
    <property type="molecule type" value="Genomic_DNA"/>
</dbReference>
<proteinExistence type="predicted"/>
<keyword evidence="2" id="KW-1185">Reference proteome</keyword>
<protein>
    <submittedName>
        <fullName evidence="1">Uncharacterized protein</fullName>
    </submittedName>
</protein>
<sequence>MRVEVLRSGLCGDLCSVGAALVPDGGGEVVWLSAPERSDAGQILAAAVEVLRAAAPAAQVSAPPVAAPRARVAQVGAWDAVVAPNGLAGGLPDGDQPAPVQRALGGAWNIVVDTAPNRPVEARLWLAHREQAAGDEVVRMTATWHGPGADTPWHVELHVSHRVEEAQTEFLVIDGSTSQDWVIADAVHVPGTPLTWRVHPAPRPDEASRTGEALYALVTALAEALPAQA</sequence>
<evidence type="ECO:0000313" key="1">
    <source>
        <dbReference type="EMBL" id="TFH99975.1"/>
    </source>
</evidence>
<gene>
    <name evidence="1" type="ORF">E4A49_04345</name>
</gene>
<name>A0ABY2K0G8_9MICC</name>
<accession>A0ABY2K0G8</accession>
<comment type="caution">
    <text evidence="1">The sequence shown here is derived from an EMBL/GenBank/DDBJ whole genome shotgun (WGS) entry which is preliminary data.</text>
</comment>
<evidence type="ECO:0000313" key="2">
    <source>
        <dbReference type="Proteomes" id="UP000297477"/>
    </source>
</evidence>
<organism evidence="1 2">
    <name type="scientific">Micrococcus lylae</name>
    <dbReference type="NCBI Taxonomy" id="1273"/>
    <lineage>
        <taxon>Bacteria</taxon>
        <taxon>Bacillati</taxon>
        <taxon>Actinomycetota</taxon>
        <taxon>Actinomycetes</taxon>
        <taxon>Micrococcales</taxon>
        <taxon>Micrococcaceae</taxon>
        <taxon>Micrococcus</taxon>
    </lineage>
</organism>
<dbReference type="Proteomes" id="UP000297477">
    <property type="component" value="Unassembled WGS sequence"/>
</dbReference>
<reference evidence="1 2" key="1">
    <citation type="submission" date="2019-03" db="EMBL/GenBank/DDBJ databases">
        <title>Reclassification of Micrococcus aloeverae and Micrococcus yunnanensis as later heterotypic synonyms of Micrococcus luteus.</title>
        <authorList>
            <person name="Huang C.-H."/>
        </authorList>
    </citation>
    <scope>NUCLEOTIDE SEQUENCE [LARGE SCALE GENOMIC DNA]</scope>
    <source>
        <strain evidence="1 2">BCRC 12151</strain>
    </source>
</reference>